<feature type="compositionally biased region" description="Low complexity" evidence="1">
    <location>
        <begin position="318"/>
        <end position="332"/>
    </location>
</feature>
<feature type="compositionally biased region" description="Low complexity" evidence="1">
    <location>
        <begin position="339"/>
        <end position="485"/>
    </location>
</feature>
<evidence type="ECO:0000313" key="4">
    <source>
        <dbReference type="Proteomes" id="UP000738325"/>
    </source>
</evidence>
<keyword evidence="4" id="KW-1185">Reference proteome</keyword>
<reference evidence="3" key="1">
    <citation type="journal article" date="2020" name="Fungal Divers.">
        <title>Resolving the Mortierellaceae phylogeny through synthesis of multi-gene phylogenetics and phylogenomics.</title>
        <authorList>
            <person name="Vandepol N."/>
            <person name="Liber J."/>
            <person name="Desiro A."/>
            <person name="Na H."/>
            <person name="Kennedy M."/>
            <person name="Barry K."/>
            <person name="Grigoriev I.V."/>
            <person name="Miller A.N."/>
            <person name="O'Donnell K."/>
            <person name="Stajich J.E."/>
            <person name="Bonito G."/>
        </authorList>
    </citation>
    <scope>NUCLEOTIDE SEQUENCE</scope>
    <source>
        <strain evidence="3">REB-010B</strain>
    </source>
</reference>
<dbReference type="SUPFAM" id="SSF49562">
    <property type="entry name" value="C2 domain (Calcium/lipid-binding domain, CaLB)"/>
    <property type="match status" value="1"/>
</dbReference>
<dbReference type="Pfam" id="PF00168">
    <property type="entry name" value="C2"/>
    <property type="match status" value="1"/>
</dbReference>
<name>A0A9P6UZL3_9FUNG</name>
<feature type="region of interest" description="Disordered" evidence="1">
    <location>
        <begin position="153"/>
        <end position="188"/>
    </location>
</feature>
<evidence type="ECO:0000256" key="1">
    <source>
        <dbReference type="SAM" id="MobiDB-lite"/>
    </source>
</evidence>
<dbReference type="InterPro" id="IPR052981">
    <property type="entry name" value="Ingression_C2_domain"/>
</dbReference>
<gene>
    <name evidence="3" type="ORF">BGZ99_007374</name>
</gene>
<protein>
    <recommendedName>
        <fullName evidence="2">C2 domain-containing protein</fullName>
    </recommendedName>
</protein>
<sequence>MTSARQIGTLVAIPIKGRKLVNRSGGKQSPYVQLKLGSEQKKRTRASLIAAAEPDLECIRLDVFHGQMDMHVAVYDEGKKNELIGEGVLMLHEVVDKGELDVWFPIKYNGTPTGDIYFELTFYAADAPPAAGATPPIPQTQFQTPIRHNQPGFQGGGPGLAPVPHTPPIGGYGGSPAGPPAPFPGNVYQPAYNTSPQPFAPAQPGFSPVPAPYGAAPTSGPGFNPAFGGNSPFRPPNAGPYTSNTSPPFSHPNAAGGFPTQMPVMSAPFNNGPVGGNNYPPNNNNNPPRFPMQPVGGQPMNAGPGFPQGPVSGPPNGYPNNPLNSYPANGPNNGPPNSYPNNGPNNNLAGNGPPNSYPNNNNNGPNVNYNARPTNNFNNGPNNNNNNFNSGPNNNNFNNGPNNNNFNNGPNNNFNNGPNNNNNHNGGQGNNFNNNNTNFNGQGNNFNNNQNNGNNFNNNNNNMNVNNLRPNSNNNNHPPGTPAVAPVTPLVQYNYSLESFP</sequence>
<dbReference type="PANTHER" id="PTHR47052">
    <property type="entry name" value="CONSERVED SERINE PROLINE-RICH PROTEIN (AFU_ORTHOLOGUE AFUA_2G01790)"/>
    <property type="match status" value="1"/>
</dbReference>
<evidence type="ECO:0000313" key="3">
    <source>
        <dbReference type="EMBL" id="KAG0327536.1"/>
    </source>
</evidence>
<feature type="domain" description="C2" evidence="2">
    <location>
        <begin position="1"/>
        <end position="104"/>
    </location>
</feature>
<feature type="compositionally biased region" description="Low complexity" evidence="1">
    <location>
        <begin position="268"/>
        <end position="287"/>
    </location>
</feature>
<dbReference type="Gene3D" id="2.60.40.150">
    <property type="entry name" value="C2 domain"/>
    <property type="match status" value="1"/>
</dbReference>
<feature type="region of interest" description="Disordered" evidence="1">
    <location>
        <begin position="229"/>
        <end position="485"/>
    </location>
</feature>
<accession>A0A9P6UZL3</accession>
<dbReference type="InterPro" id="IPR035892">
    <property type="entry name" value="C2_domain_sf"/>
</dbReference>
<dbReference type="OrthoDB" id="270970at2759"/>
<dbReference type="PROSITE" id="PS50004">
    <property type="entry name" value="C2"/>
    <property type="match status" value="1"/>
</dbReference>
<comment type="caution">
    <text evidence="3">The sequence shown here is derived from an EMBL/GenBank/DDBJ whole genome shotgun (WGS) entry which is preliminary data.</text>
</comment>
<dbReference type="InterPro" id="IPR000008">
    <property type="entry name" value="C2_dom"/>
</dbReference>
<evidence type="ECO:0000259" key="2">
    <source>
        <dbReference type="PROSITE" id="PS50004"/>
    </source>
</evidence>
<dbReference type="AlphaFoldDB" id="A0A9P6UZL3"/>
<organism evidence="3 4">
    <name type="scientific">Dissophora globulifera</name>
    <dbReference type="NCBI Taxonomy" id="979702"/>
    <lineage>
        <taxon>Eukaryota</taxon>
        <taxon>Fungi</taxon>
        <taxon>Fungi incertae sedis</taxon>
        <taxon>Mucoromycota</taxon>
        <taxon>Mortierellomycotina</taxon>
        <taxon>Mortierellomycetes</taxon>
        <taxon>Mortierellales</taxon>
        <taxon>Mortierellaceae</taxon>
        <taxon>Dissophora</taxon>
    </lineage>
</organism>
<proteinExistence type="predicted"/>
<dbReference type="EMBL" id="JAAAIP010000053">
    <property type="protein sequence ID" value="KAG0327536.1"/>
    <property type="molecule type" value="Genomic_DNA"/>
</dbReference>
<dbReference type="PANTHER" id="PTHR47052:SF3">
    <property type="entry name" value="INGRESSION PROTEIN 1"/>
    <property type="match status" value="1"/>
</dbReference>
<dbReference type="Proteomes" id="UP000738325">
    <property type="component" value="Unassembled WGS sequence"/>
</dbReference>